<keyword evidence="4 10" id="KW-0808">Transferase</keyword>
<evidence type="ECO:0000256" key="1">
    <source>
        <dbReference type="ARBA" id="ARBA00001946"/>
    </source>
</evidence>
<feature type="binding site" evidence="10">
    <location>
        <begin position="16"/>
        <end position="23"/>
    </location>
    <ligand>
        <name>ATP</name>
        <dbReference type="ChEBI" id="CHEBI:30616"/>
    </ligand>
</feature>
<reference evidence="14" key="1">
    <citation type="submission" date="2021-01" db="EMBL/GenBank/DDBJ databases">
        <title>Rhizobium sp. strain KVB221 16S ribosomal RNA gene Genome sequencing and assembly.</title>
        <authorList>
            <person name="Kang M."/>
        </authorList>
    </citation>
    <scope>NUCLEOTIDE SEQUENCE</scope>
    <source>
        <strain evidence="14">KVB221</strain>
    </source>
</reference>
<evidence type="ECO:0000256" key="4">
    <source>
        <dbReference type="ARBA" id="ARBA00022679"/>
    </source>
</evidence>
<comment type="similarity">
    <text evidence="3 10 13">Belongs to the IPP transferase family.</text>
</comment>
<evidence type="ECO:0000256" key="10">
    <source>
        <dbReference type="HAMAP-Rule" id="MF_00185"/>
    </source>
</evidence>
<dbReference type="Pfam" id="PF01715">
    <property type="entry name" value="IPPT"/>
    <property type="match status" value="1"/>
</dbReference>
<evidence type="ECO:0000256" key="13">
    <source>
        <dbReference type="RuleBase" id="RU003785"/>
    </source>
</evidence>
<dbReference type="SUPFAM" id="SSF52540">
    <property type="entry name" value="P-loop containing nucleoside triphosphate hydrolases"/>
    <property type="match status" value="2"/>
</dbReference>
<protein>
    <recommendedName>
        <fullName evidence="10">tRNA dimethylallyltransferase</fullName>
        <ecNumber evidence="10">2.5.1.75</ecNumber>
    </recommendedName>
    <alternativeName>
        <fullName evidence="10">Dimethylallyl diphosphate:tRNA dimethylallyltransferase</fullName>
        <shortName evidence="10">DMAPP:tRNA dimethylallyltransferase</shortName>
        <shortName evidence="10">DMATase</shortName>
    </alternativeName>
    <alternativeName>
        <fullName evidence="10">Isopentenyl-diphosphate:tRNA isopentenyltransferase</fullName>
        <shortName evidence="10">IPP transferase</shortName>
        <shortName evidence="10">IPPT</shortName>
        <shortName evidence="10">IPTase</shortName>
    </alternativeName>
</protein>
<evidence type="ECO:0000313" key="15">
    <source>
        <dbReference type="Proteomes" id="UP000633219"/>
    </source>
</evidence>
<comment type="cofactor">
    <cofactor evidence="1 10">
        <name>Mg(2+)</name>
        <dbReference type="ChEBI" id="CHEBI:18420"/>
    </cofactor>
</comment>
<name>A0A936YRN2_9HYPH</name>
<dbReference type="PANTHER" id="PTHR11088:SF60">
    <property type="entry name" value="TRNA DIMETHYLALLYLTRANSFERASE"/>
    <property type="match status" value="1"/>
</dbReference>
<evidence type="ECO:0000313" key="14">
    <source>
        <dbReference type="EMBL" id="MBL0374403.1"/>
    </source>
</evidence>
<proteinExistence type="inferred from homology"/>
<dbReference type="AlphaFoldDB" id="A0A936YRN2"/>
<dbReference type="GO" id="GO:0052381">
    <property type="term" value="F:tRNA dimethylallyltransferase activity"/>
    <property type="evidence" value="ECO:0007669"/>
    <property type="project" value="UniProtKB-UniRule"/>
</dbReference>
<sequence>MKTSSGNGMDAILITGPTASGKSALAVELAKLHGGEVVNADSMQIYDTLDVLTARPRVSEMAGIPHHLYGTVPASAKYSSGEWLRSAEGVAGDIRARGRIPVFVGGTGLYFKALTGGLSDMPEISPAVRDKWRGLLVEEGPAALHRRLLALDPKAAGMLSVSDGQRIVRALEVFEVSGKSIADFQAEAGRAVIDPEGALKLIVEPERAVLHDRINRRFASMLDNGAIEEVEALLALALDPAMPVMKAIGVPQIAALLAGTMSRAEVIERASAATRQYAKRQMTWFRNQMDDSWTRRQ</sequence>
<feature type="binding site" evidence="10">
    <location>
        <begin position="18"/>
        <end position="23"/>
    </location>
    <ligand>
        <name>substrate</name>
    </ligand>
</feature>
<keyword evidence="6 10" id="KW-0547">Nucleotide-binding</keyword>
<dbReference type="Proteomes" id="UP000633219">
    <property type="component" value="Unassembled WGS sequence"/>
</dbReference>
<evidence type="ECO:0000256" key="7">
    <source>
        <dbReference type="ARBA" id="ARBA00022840"/>
    </source>
</evidence>
<accession>A0A936YRN2</accession>
<dbReference type="EMBL" id="JAEQNC010000013">
    <property type="protein sequence ID" value="MBL0374403.1"/>
    <property type="molecule type" value="Genomic_DNA"/>
</dbReference>
<dbReference type="PANTHER" id="PTHR11088">
    <property type="entry name" value="TRNA DIMETHYLALLYLTRANSFERASE"/>
    <property type="match status" value="1"/>
</dbReference>
<keyword evidence="15" id="KW-1185">Reference proteome</keyword>
<dbReference type="RefSeq" id="WP_201662758.1">
    <property type="nucleotide sequence ID" value="NZ_JAEQNC010000013.1"/>
</dbReference>
<evidence type="ECO:0000256" key="5">
    <source>
        <dbReference type="ARBA" id="ARBA00022694"/>
    </source>
</evidence>
<evidence type="ECO:0000256" key="3">
    <source>
        <dbReference type="ARBA" id="ARBA00005842"/>
    </source>
</evidence>
<feature type="site" description="Interaction with substrate tRNA" evidence="10">
    <location>
        <position position="129"/>
    </location>
</feature>
<dbReference type="InterPro" id="IPR018022">
    <property type="entry name" value="IPT"/>
</dbReference>
<dbReference type="NCBIfam" id="TIGR00174">
    <property type="entry name" value="miaA"/>
    <property type="match status" value="1"/>
</dbReference>
<feature type="region of interest" description="Interaction with substrate tRNA" evidence="10">
    <location>
        <begin position="165"/>
        <end position="169"/>
    </location>
</feature>
<comment type="subunit">
    <text evidence="10">Monomer.</text>
</comment>
<keyword evidence="5 10" id="KW-0819">tRNA processing</keyword>
<comment type="function">
    <text evidence="2 10 12">Catalyzes the transfer of a dimethylallyl group onto the adenine at position 37 in tRNAs that read codons beginning with uridine, leading to the formation of N6-(dimethylallyl)adenosine (i(6)A).</text>
</comment>
<dbReference type="Gene3D" id="1.10.20.140">
    <property type="match status" value="1"/>
</dbReference>
<keyword evidence="7 10" id="KW-0067">ATP-binding</keyword>
<evidence type="ECO:0000256" key="2">
    <source>
        <dbReference type="ARBA" id="ARBA00003213"/>
    </source>
</evidence>
<organism evidence="14 15">
    <name type="scientific">Rhizobium setariae</name>
    <dbReference type="NCBI Taxonomy" id="2801340"/>
    <lineage>
        <taxon>Bacteria</taxon>
        <taxon>Pseudomonadati</taxon>
        <taxon>Pseudomonadota</taxon>
        <taxon>Alphaproteobacteria</taxon>
        <taxon>Hyphomicrobiales</taxon>
        <taxon>Rhizobiaceae</taxon>
        <taxon>Rhizobium/Agrobacterium group</taxon>
        <taxon>Rhizobium</taxon>
    </lineage>
</organism>
<dbReference type="InterPro" id="IPR039657">
    <property type="entry name" value="Dimethylallyltransferase"/>
</dbReference>
<gene>
    <name evidence="10 14" type="primary">miaA</name>
    <name evidence="14" type="ORF">JJB09_20525</name>
</gene>
<dbReference type="Gene3D" id="3.40.50.300">
    <property type="entry name" value="P-loop containing nucleotide triphosphate hydrolases"/>
    <property type="match status" value="1"/>
</dbReference>
<comment type="catalytic activity">
    <reaction evidence="9 10 11">
        <text>adenosine(37) in tRNA + dimethylallyl diphosphate = N(6)-dimethylallyladenosine(37) in tRNA + diphosphate</text>
        <dbReference type="Rhea" id="RHEA:26482"/>
        <dbReference type="Rhea" id="RHEA-COMP:10162"/>
        <dbReference type="Rhea" id="RHEA-COMP:10375"/>
        <dbReference type="ChEBI" id="CHEBI:33019"/>
        <dbReference type="ChEBI" id="CHEBI:57623"/>
        <dbReference type="ChEBI" id="CHEBI:74411"/>
        <dbReference type="ChEBI" id="CHEBI:74415"/>
        <dbReference type="EC" id="2.5.1.75"/>
    </reaction>
</comment>
<keyword evidence="8 10" id="KW-0460">Magnesium</keyword>
<dbReference type="HAMAP" id="MF_00185">
    <property type="entry name" value="IPP_trans"/>
    <property type="match status" value="1"/>
</dbReference>
<evidence type="ECO:0000256" key="8">
    <source>
        <dbReference type="ARBA" id="ARBA00022842"/>
    </source>
</evidence>
<feature type="site" description="Interaction with substrate tRNA" evidence="10">
    <location>
        <position position="107"/>
    </location>
</feature>
<evidence type="ECO:0000256" key="6">
    <source>
        <dbReference type="ARBA" id="ARBA00022741"/>
    </source>
</evidence>
<feature type="region of interest" description="Interaction with substrate tRNA" evidence="10">
    <location>
        <begin position="41"/>
        <end position="44"/>
    </location>
</feature>
<dbReference type="GO" id="GO:0005524">
    <property type="term" value="F:ATP binding"/>
    <property type="evidence" value="ECO:0007669"/>
    <property type="project" value="UniProtKB-UniRule"/>
</dbReference>
<dbReference type="GO" id="GO:0006400">
    <property type="term" value="P:tRNA modification"/>
    <property type="evidence" value="ECO:0007669"/>
    <property type="project" value="TreeGrafter"/>
</dbReference>
<dbReference type="EC" id="2.5.1.75" evidence="10"/>
<dbReference type="InterPro" id="IPR027417">
    <property type="entry name" value="P-loop_NTPase"/>
</dbReference>
<evidence type="ECO:0000256" key="11">
    <source>
        <dbReference type="RuleBase" id="RU003783"/>
    </source>
</evidence>
<evidence type="ECO:0000256" key="9">
    <source>
        <dbReference type="ARBA" id="ARBA00049563"/>
    </source>
</evidence>
<comment type="caution">
    <text evidence="14">The sequence shown here is derived from an EMBL/GenBank/DDBJ whole genome shotgun (WGS) entry which is preliminary data.</text>
</comment>
<comment type="caution">
    <text evidence="10">Lacks conserved residue(s) required for the propagation of feature annotation.</text>
</comment>
<evidence type="ECO:0000256" key="12">
    <source>
        <dbReference type="RuleBase" id="RU003784"/>
    </source>
</evidence>